<dbReference type="InterPro" id="IPR035965">
    <property type="entry name" value="PAS-like_dom_sf"/>
</dbReference>
<dbReference type="SUPFAM" id="SSF55785">
    <property type="entry name" value="PYP-like sensor domain (PAS domain)"/>
    <property type="match status" value="1"/>
</dbReference>
<dbReference type="PANTHER" id="PTHR45339:SF1">
    <property type="entry name" value="HYBRID SIGNAL TRANSDUCTION HISTIDINE KINASE J"/>
    <property type="match status" value="1"/>
</dbReference>
<protein>
    <recommendedName>
        <fullName evidence="2">histidine kinase</fullName>
        <ecNumber evidence="2">2.7.13.3</ecNumber>
    </recommendedName>
</protein>
<dbReference type="SUPFAM" id="SSF55874">
    <property type="entry name" value="ATPase domain of HSP90 chaperone/DNA topoisomerase II/histidine kinase"/>
    <property type="match status" value="1"/>
</dbReference>
<evidence type="ECO:0000259" key="7">
    <source>
        <dbReference type="PROSITE" id="PS50109"/>
    </source>
</evidence>
<evidence type="ECO:0000256" key="6">
    <source>
        <dbReference type="SAM" id="MobiDB-lite"/>
    </source>
</evidence>
<organism evidence="9 10">
    <name type="scientific">Oceanidesulfovibrio marinus</name>
    <dbReference type="NCBI Taxonomy" id="370038"/>
    <lineage>
        <taxon>Bacteria</taxon>
        <taxon>Pseudomonadati</taxon>
        <taxon>Thermodesulfobacteriota</taxon>
        <taxon>Desulfovibrionia</taxon>
        <taxon>Desulfovibrionales</taxon>
        <taxon>Desulfovibrionaceae</taxon>
        <taxon>Oceanidesulfovibrio</taxon>
    </lineage>
</organism>
<evidence type="ECO:0000256" key="5">
    <source>
        <dbReference type="PROSITE-ProRule" id="PRU00169"/>
    </source>
</evidence>
<dbReference type="SMART" id="SM00387">
    <property type="entry name" value="HATPase_c"/>
    <property type="match status" value="1"/>
</dbReference>
<accession>A0ABX6NF29</accession>
<dbReference type="EMBL" id="CP039543">
    <property type="protein sequence ID" value="QJT08200.1"/>
    <property type="molecule type" value="Genomic_DNA"/>
</dbReference>
<dbReference type="Gene3D" id="3.40.50.2300">
    <property type="match status" value="1"/>
</dbReference>
<dbReference type="InterPro" id="IPR000014">
    <property type="entry name" value="PAS"/>
</dbReference>
<name>A0ABX6NF29_9BACT</name>
<proteinExistence type="predicted"/>
<dbReference type="SMART" id="SM00388">
    <property type="entry name" value="HisKA"/>
    <property type="match status" value="1"/>
</dbReference>
<feature type="domain" description="Response regulatory" evidence="8">
    <location>
        <begin position="503"/>
        <end position="622"/>
    </location>
</feature>
<dbReference type="CDD" id="cd00082">
    <property type="entry name" value="HisKA"/>
    <property type="match status" value="1"/>
</dbReference>
<dbReference type="PROSITE" id="PS50110">
    <property type="entry name" value="RESPONSE_REGULATORY"/>
    <property type="match status" value="1"/>
</dbReference>
<dbReference type="PANTHER" id="PTHR45339">
    <property type="entry name" value="HYBRID SIGNAL TRANSDUCTION HISTIDINE KINASE J"/>
    <property type="match status" value="1"/>
</dbReference>
<dbReference type="InterPro" id="IPR003594">
    <property type="entry name" value="HATPase_dom"/>
</dbReference>
<dbReference type="RefSeq" id="WP_171266673.1">
    <property type="nucleotide sequence ID" value="NZ_CP039543.1"/>
</dbReference>
<evidence type="ECO:0000313" key="9">
    <source>
        <dbReference type="EMBL" id="QJT08200.1"/>
    </source>
</evidence>
<evidence type="ECO:0000259" key="8">
    <source>
        <dbReference type="PROSITE" id="PS50110"/>
    </source>
</evidence>
<dbReference type="Proteomes" id="UP000503251">
    <property type="component" value="Chromosome"/>
</dbReference>
<dbReference type="InterPro" id="IPR011006">
    <property type="entry name" value="CheY-like_superfamily"/>
</dbReference>
<keyword evidence="3 5" id="KW-0597">Phosphoprotein</keyword>
<dbReference type="Gene3D" id="3.30.450.20">
    <property type="entry name" value="PAS domain"/>
    <property type="match status" value="1"/>
</dbReference>
<dbReference type="InterPro" id="IPR005467">
    <property type="entry name" value="His_kinase_dom"/>
</dbReference>
<dbReference type="CDD" id="cd16922">
    <property type="entry name" value="HATPase_EvgS-ArcB-TorS-like"/>
    <property type="match status" value="1"/>
</dbReference>
<keyword evidence="4" id="KW-0902">Two-component regulatory system</keyword>
<evidence type="ECO:0000313" key="10">
    <source>
        <dbReference type="Proteomes" id="UP000503251"/>
    </source>
</evidence>
<dbReference type="InterPro" id="IPR001789">
    <property type="entry name" value="Sig_transdc_resp-reg_receiver"/>
</dbReference>
<dbReference type="Pfam" id="PF02518">
    <property type="entry name" value="HATPase_c"/>
    <property type="match status" value="1"/>
</dbReference>
<dbReference type="SUPFAM" id="SSF47384">
    <property type="entry name" value="Homodimeric domain of signal transducing histidine kinase"/>
    <property type="match status" value="1"/>
</dbReference>
<dbReference type="SMART" id="SM00448">
    <property type="entry name" value="REC"/>
    <property type="match status" value="1"/>
</dbReference>
<evidence type="ECO:0000256" key="2">
    <source>
        <dbReference type="ARBA" id="ARBA00012438"/>
    </source>
</evidence>
<dbReference type="Gene3D" id="1.10.287.130">
    <property type="match status" value="1"/>
</dbReference>
<keyword evidence="10" id="KW-1185">Reference proteome</keyword>
<sequence>MKQDRCRQKETGDKERRFEKLRRKAEALVDEKSTEELSASLDDVKELIHQLTVFQIELELQNDELVSAQSRLEASRNKYIRLYDFAPIAYFTFDEDGLISESNLAGAGLLAMDRCSLTNKPFITYLHSDSQKTFYSHRQSVFRDGVQQTCLLTLRLRNGEERIVRMNSVLVDDPYCAERLDSVTGPSQARLASSSCRFMLSAVEDITDLKRTEELLNQAKLASEKANEAKSEFMARMSHELRTPLNGILGLTQVVIDSELESEQETNLRMVKDSAVELLSIVNDILDVSKVEMGVLTLKKQEFSLRALVEDSFFTFENATQAKGLDYNLSIAPDMDDEFVGDPLRIKQVLTNLISNAVKFTPQGSVSISVSRDERLNKCARELVHFTVSDTGIGIPDDLVANIFERFYQVDGSFTRSFEGTGLGLAIAKSLVEMMDGVIEVRSTQDEGSVFTVTLPLSTAADAAAKKALAAEREKPAPENEEPAAEEAEAKEEPTAPSLPPLTVLLAEDNAVNQAFAQLILRREGHEVVTVGNGKDALEVLSRQTFDVVLMDVRMPGMDGVEATKRIRSGEACVLDSEIPIVAMTAHTSIEDRELFLSVGMDCYVSKPMNWEQILEAMAEAMQVRGRCPRT</sequence>
<dbReference type="Pfam" id="PF00512">
    <property type="entry name" value="HisKA"/>
    <property type="match status" value="1"/>
</dbReference>
<dbReference type="CDD" id="cd00130">
    <property type="entry name" value="PAS"/>
    <property type="match status" value="1"/>
</dbReference>
<feature type="modified residue" description="4-aspartylphosphate" evidence="5">
    <location>
        <position position="552"/>
    </location>
</feature>
<gene>
    <name evidence="9" type="ORF">E8L03_04345</name>
</gene>
<dbReference type="InterPro" id="IPR003661">
    <property type="entry name" value="HisK_dim/P_dom"/>
</dbReference>
<feature type="region of interest" description="Disordered" evidence="6">
    <location>
        <begin position="466"/>
        <end position="500"/>
    </location>
</feature>
<dbReference type="EC" id="2.7.13.3" evidence="2"/>
<comment type="catalytic activity">
    <reaction evidence="1">
        <text>ATP + protein L-histidine = ADP + protein N-phospho-L-histidine.</text>
        <dbReference type="EC" id="2.7.13.3"/>
    </reaction>
</comment>
<dbReference type="PRINTS" id="PR00344">
    <property type="entry name" value="BCTRLSENSOR"/>
</dbReference>
<dbReference type="Gene3D" id="3.30.565.10">
    <property type="entry name" value="Histidine kinase-like ATPase, C-terminal domain"/>
    <property type="match status" value="1"/>
</dbReference>
<feature type="compositionally biased region" description="Acidic residues" evidence="6">
    <location>
        <begin position="479"/>
        <end position="490"/>
    </location>
</feature>
<feature type="compositionally biased region" description="Basic and acidic residues" evidence="6">
    <location>
        <begin position="469"/>
        <end position="478"/>
    </location>
</feature>
<feature type="domain" description="Histidine kinase" evidence="7">
    <location>
        <begin position="236"/>
        <end position="459"/>
    </location>
</feature>
<reference evidence="9 10" key="1">
    <citation type="submission" date="2019-04" db="EMBL/GenBank/DDBJ databases">
        <title>Isolation and culture of sulfate reducing bacteria from the cold seep of the South China Sea.</title>
        <authorList>
            <person name="Sun C."/>
            <person name="Liu R."/>
        </authorList>
    </citation>
    <scope>NUCLEOTIDE SEQUENCE [LARGE SCALE GENOMIC DNA]</scope>
    <source>
        <strain evidence="9 10">CS1</strain>
    </source>
</reference>
<evidence type="ECO:0000256" key="1">
    <source>
        <dbReference type="ARBA" id="ARBA00000085"/>
    </source>
</evidence>
<evidence type="ECO:0000256" key="4">
    <source>
        <dbReference type="ARBA" id="ARBA00023012"/>
    </source>
</evidence>
<dbReference type="Pfam" id="PF00072">
    <property type="entry name" value="Response_reg"/>
    <property type="match status" value="1"/>
</dbReference>
<evidence type="ECO:0000256" key="3">
    <source>
        <dbReference type="ARBA" id="ARBA00022553"/>
    </source>
</evidence>
<dbReference type="InterPro" id="IPR036097">
    <property type="entry name" value="HisK_dim/P_sf"/>
</dbReference>
<dbReference type="CDD" id="cd17546">
    <property type="entry name" value="REC_hyHK_CKI1_RcsC-like"/>
    <property type="match status" value="1"/>
</dbReference>
<dbReference type="InterPro" id="IPR036890">
    <property type="entry name" value="HATPase_C_sf"/>
</dbReference>
<dbReference type="InterPro" id="IPR004358">
    <property type="entry name" value="Sig_transdc_His_kin-like_C"/>
</dbReference>
<dbReference type="SUPFAM" id="SSF52172">
    <property type="entry name" value="CheY-like"/>
    <property type="match status" value="1"/>
</dbReference>
<dbReference type="PROSITE" id="PS50109">
    <property type="entry name" value="HIS_KIN"/>
    <property type="match status" value="1"/>
</dbReference>